<accession>A0A8J8SI78</accession>
<dbReference type="Proteomes" id="UP000683246">
    <property type="component" value="Chromosome"/>
</dbReference>
<feature type="transmembrane region" description="Helical" evidence="3">
    <location>
        <begin position="58"/>
        <end position="79"/>
    </location>
</feature>
<comment type="subcellular location">
    <subcellularLocation>
        <location evidence="2">Cell membrane</location>
        <topology evidence="2">Multi-pass membrane protein</topology>
    </subcellularLocation>
</comment>
<dbReference type="GO" id="GO:0005886">
    <property type="term" value="C:plasma membrane"/>
    <property type="evidence" value="ECO:0007669"/>
    <property type="project" value="UniProtKB-SubCell"/>
</dbReference>
<dbReference type="PANTHER" id="PTHR34295:SF1">
    <property type="entry name" value="BIOTIN TRANSPORTER BIOY"/>
    <property type="match status" value="1"/>
</dbReference>
<keyword evidence="2" id="KW-1003">Cell membrane</keyword>
<proteinExistence type="inferred from homology"/>
<dbReference type="Pfam" id="PF02632">
    <property type="entry name" value="BioY"/>
    <property type="match status" value="1"/>
</dbReference>
<evidence type="ECO:0000256" key="1">
    <source>
        <dbReference type="ARBA" id="ARBA00010692"/>
    </source>
</evidence>
<organism evidence="4 5">
    <name type="scientific">Vallitalea pronyensis</name>
    <dbReference type="NCBI Taxonomy" id="1348613"/>
    <lineage>
        <taxon>Bacteria</taxon>
        <taxon>Bacillati</taxon>
        <taxon>Bacillota</taxon>
        <taxon>Clostridia</taxon>
        <taxon>Lachnospirales</taxon>
        <taxon>Vallitaleaceae</taxon>
        <taxon>Vallitalea</taxon>
    </lineage>
</organism>
<dbReference type="KEGG" id="vpy:HZI73_18595"/>
<name>A0A8J8SI78_9FIRM</name>
<evidence type="ECO:0000256" key="2">
    <source>
        <dbReference type="PIRNR" id="PIRNR016661"/>
    </source>
</evidence>
<sequence>MKRLTILDRLHISLFAALTAVGAFIKIPFYPVPFTLQFLFCAYAGMLLGARKGLYAQLLYVGIGLVGIPIFANGGGISYVFQPTFGFLIGFVLAAFVIGVLMGRNKQVSPLKKYMVVLTGLGIVYLCGIPYLYFMYNHVSQGDISWFVAIQWGFLPYIIPDMCLSLMVVLTSNHILPILYRERKIESKVS</sequence>
<keyword evidence="3" id="KW-0812">Transmembrane</keyword>
<dbReference type="PANTHER" id="PTHR34295">
    <property type="entry name" value="BIOTIN TRANSPORTER BIOY"/>
    <property type="match status" value="1"/>
</dbReference>
<dbReference type="Gene3D" id="1.10.1760.20">
    <property type="match status" value="1"/>
</dbReference>
<feature type="transmembrane region" description="Helical" evidence="3">
    <location>
        <begin position="85"/>
        <end position="102"/>
    </location>
</feature>
<keyword evidence="3" id="KW-1133">Transmembrane helix</keyword>
<dbReference type="RefSeq" id="WP_212694870.1">
    <property type="nucleotide sequence ID" value="NZ_CP058649.1"/>
</dbReference>
<evidence type="ECO:0000313" key="4">
    <source>
        <dbReference type="EMBL" id="QUI24177.1"/>
    </source>
</evidence>
<feature type="transmembrane region" description="Helical" evidence="3">
    <location>
        <begin position="154"/>
        <end position="180"/>
    </location>
</feature>
<evidence type="ECO:0000256" key="3">
    <source>
        <dbReference type="SAM" id="Phobius"/>
    </source>
</evidence>
<dbReference type="InterPro" id="IPR003784">
    <property type="entry name" value="BioY"/>
</dbReference>
<dbReference type="EMBL" id="CP058649">
    <property type="protein sequence ID" value="QUI24177.1"/>
    <property type="molecule type" value="Genomic_DNA"/>
</dbReference>
<dbReference type="GO" id="GO:0015225">
    <property type="term" value="F:biotin transmembrane transporter activity"/>
    <property type="evidence" value="ECO:0007669"/>
    <property type="project" value="UniProtKB-UniRule"/>
</dbReference>
<gene>
    <name evidence="4" type="ORF">HZI73_18595</name>
</gene>
<dbReference type="PIRSF" id="PIRSF016661">
    <property type="entry name" value="BioY"/>
    <property type="match status" value="1"/>
</dbReference>
<keyword evidence="5" id="KW-1185">Reference proteome</keyword>
<keyword evidence="2" id="KW-0813">Transport</keyword>
<protein>
    <recommendedName>
        <fullName evidence="2">Biotin transporter</fullName>
    </recommendedName>
</protein>
<dbReference type="AlphaFoldDB" id="A0A8J8SI78"/>
<reference evidence="4" key="1">
    <citation type="submission" date="2020-07" db="EMBL/GenBank/DDBJ databases">
        <title>Vallitalea pronyensis genome.</title>
        <authorList>
            <person name="Postec A."/>
        </authorList>
    </citation>
    <scope>NUCLEOTIDE SEQUENCE</scope>
    <source>
        <strain evidence="4">FatNI3</strain>
    </source>
</reference>
<feature type="transmembrane region" description="Helical" evidence="3">
    <location>
        <begin position="114"/>
        <end position="134"/>
    </location>
</feature>
<keyword evidence="2 3" id="KW-0472">Membrane</keyword>
<comment type="similarity">
    <text evidence="1 2">Belongs to the BioY family.</text>
</comment>
<feature type="transmembrane region" description="Helical" evidence="3">
    <location>
        <begin position="12"/>
        <end position="29"/>
    </location>
</feature>
<evidence type="ECO:0000313" key="5">
    <source>
        <dbReference type="Proteomes" id="UP000683246"/>
    </source>
</evidence>